<feature type="domain" description="DEAD-box RNA helicase Q" evidence="14">
    <location>
        <begin position="2"/>
        <end position="30"/>
    </location>
</feature>
<evidence type="ECO:0000256" key="9">
    <source>
        <dbReference type="ARBA" id="ARBA00074363"/>
    </source>
</evidence>
<dbReference type="PROSITE" id="PS51195">
    <property type="entry name" value="Q_MOTIF"/>
    <property type="match status" value="1"/>
</dbReference>
<dbReference type="FunFam" id="3.40.50.300:FF:000108">
    <property type="entry name" value="ATP-dependent RNA helicase RhlE"/>
    <property type="match status" value="1"/>
</dbReference>
<dbReference type="InterPro" id="IPR014014">
    <property type="entry name" value="RNA_helicase_DEAD_Q_motif"/>
</dbReference>
<evidence type="ECO:0000256" key="6">
    <source>
        <dbReference type="ARBA" id="ARBA00022840"/>
    </source>
</evidence>
<evidence type="ECO:0000256" key="5">
    <source>
        <dbReference type="ARBA" id="ARBA00022806"/>
    </source>
</evidence>
<evidence type="ECO:0000256" key="4">
    <source>
        <dbReference type="ARBA" id="ARBA00022801"/>
    </source>
</evidence>
<dbReference type="SMART" id="SM00490">
    <property type="entry name" value="HELICc"/>
    <property type="match status" value="1"/>
</dbReference>
<evidence type="ECO:0000256" key="11">
    <source>
        <dbReference type="SAM" id="MobiDB-lite"/>
    </source>
</evidence>
<evidence type="ECO:0000256" key="7">
    <source>
        <dbReference type="ARBA" id="ARBA00038437"/>
    </source>
</evidence>
<gene>
    <name evidence="15" type="ORF">C725_0709</name>
</gene>
<reference evidence="15 16" key="1">
    <citation type="journal article" date="2013" name="Genome Announc.">
        <title>Draft Genome Sequence of Strain JLT2015T, Belonging to the Family Sphingomonadaceae of the Alphaproteobacteria.</title>
        <authorList>
            <person name="Tang K."/>
            <person name="Liu K."/>
            <person name="Li S."/>
            <person name="Jiao N."/>
        </authorList>
    </citation>
    <scope>NUCLEOTIDE SEQUENCE [LARGE SCALE GENOMIC DNA]</scope>
    <source>
        <strain evidence="15 16">JLT2015</strain>
    </source>
</reference>
<dbReference type="OrthoDB" id="9805696at2"/>
<comment type="catalytic activity">
    <reaction evidence="8">
        <text>ATP + H2O = ADP + phosphate + H(+)</text>
        <dbReference type="Rhea" id="RHEA:13065"/>
        <dbReference type="ChEBI" id="CHEBI:15377"/>
        <dbReference type="ChEBI" id="CHEBI:15378"/>
        <dbReference type="ChEBI" id="CHEBI:30616"/>
        <dbReference type="ChEBI" id="CHEBI:43474"/>
        <dbReference type="ChEBI" id="CHEBI:456216"/>
        <dbReference type="EC" id="3.6.4.13"/>
    </reaction>
</comment>
<dbReference type="InterPro" id="IPR044742">
    <property type="entry name" value="DEAD/DEAH_RhlB"/>
</dbReference>
<keyword evidence="2" id="KW-0963">Cytoplasm</keyword>
<dbReference type="GO" id="GO:0003676">
    <property type="term" value="F:nucleic acid binding"/>
    <property type="evidence" value="ECO:0007669"/>
    <property type="project" value="InterPro"/>
</dbReference>
<dbReference type="InterPro" id="IPR050079">
    <property type="entry name" value="DEAD_box_RNA_helicase"/>
</dbReference>
<dbReference type="GO" id="GO:0016787">
    <property type="term" value="F:hydrolase activity"/>
    <property type="evidence" value="ECO:0007669"/>
    <property type="project" value="UniProtKB-KW"/>
</dbReference>
<dbReference type="InterPro" id="IPR027417">
    <property type="entry name" value="P-loop_NTPase"/>
</dbReference>
<dbReference type="SUPFAM" id="SSF52540">
    <property type="entry name" value="P-loop containing nucleoside triphosphate hydrolases"/>
    <property type="match status" value="1"/>
</dbReference>
<feature type="compositionally biased region" description="Basic and acidic residues" evidence="11">
    <location>
        <begin position="514"/>
        <end position="549"/>
    </location>
</feature>
<dbReference type="PANTHER" id="PTHR47959">
    <property type="entry name" value="ATP-DEPENDENT RNA HELICASE RHLE-RELATED"/>
    <property type="match status" value="1"/>
</dbReference>
<dbReference type="PANTHER" id="PTHR47959:SF13">
    <property type="entry name" value="ATP-DEPENDENT RNA HELICASE RHLE"/>
    <property type="match status" value="1"/>
</dbReference>
<dbReference type="Proteomes" id="UP000011717">
    <property type="component" value="Unassembled WGS sequence"/>
</dbReference>
<keyword evidence="3" id="KW-0547">Nucleotide-binding</keyword>
<keyword evidence="16" id="KW-1185">Reference proteome</keyword>
<keyword evidence="6" id="KW-0067">ATP-binding</keyword>
<feature type="domain" description="Helicase ATP-binding" evidence="12">
    <location>
        <begin position="33"/>
        <end position="208"/>
    </location>
</feature>
<comment type="caution">
    <text evidence="15">The sequence shown here is derived from an EMBL/GenBank/DDBJ whole genome shotgun (WGS) entry which is preliminary data.</text>
</comment>
<feature type="compositionally biased region" description="Gly residues" evidence="11">
    <location>
        <begin position="552"/>
        <end position="561"/>
    </location>
</feature>
<dbReference type="InterPro" id="IPR011545">
    <property type="entry name" value="DEAD/DEAH_box_helicase_dom"/>
</dbReference>
<dbReference type="InterPro" id="IPR014001">
    <property type="entry name" value="Helicase_ATP-bd"/>
</dbReference>
<evidence type="ECO:0000313" key="15">
    <source>
        <dbReference type="EMBL" id="EMD83737.1"/>
    </source>
</evidence>
<dbReference type="GO" id="GO:0003724">
    <property type="term" value="F:RNA helicase activity"/>
    <property type="evidence" value="ECO:0007669"/>
    <property type="project" value="UniProtKB-EC"/>
</dbReference>
<evidence type="ECO:0000313" key="16">
    <source>
        <dbReference type="Proteomes" id="UP000011717"/>
    </source>
</evidence>
<evidence type="ECO:0000256" key="3">
    <source>
        <dbReference type="ARBA" id="ARBA00022741"/>
    </source>
</evidence>
<keyword evidence="5 15" id="KW-0347">Helicase</keyword>
<dbReference type="GO" id="GO:0005829">
    <property type="term" value="C:cytosol"/>
    <property type="evidence" value="ECO:0007669"/>
    <property type="project" value="TreeGrafter"/>
</dbReference>
<dbReference type="Pfam" id="PF00271">
    <property type="entry name" value="Helicase_C"/>
    <property type="match status" value="1"/>
</dbReference>
<sequence length="591" mass="64341">MTKFNDFNLSPKIAEAVASEGYETPTPIQAQAIPIGLSGRDLLGIAQTGTGKTAAFALPILNRLAEEPYKLTPKAPRVLVLAPTRELATQIAESFRTYGRKLRLNIETVFGGVKDGPQKRRLAAGVDILVATPGRLLDLIDQRALSLHEVQVLVLDEADQMLDLGFIHALRKIVPMVPKTRQTLFFSATMPKQISELAGKYLTNPAKVEVQPESTTAERVEQRCTFVNAKEKQALLTLTLERTEFDRVLVFTRTKHGADRVVRNLEGADIRSAAIHGNKSQAQRTRALDAFREGKVRVLVATDIAARGIDISGVSHVINFEIPEVPEQYVHRIGRTARAGADGEAISFVAPDEKSDWKAIEKVTRQRIEVAPLPENFRAEVERVGQIKLPPRGTSGEERRNDGGNRRSRGGANGGGGRGRKPRFSAEREDRGPRGNPARQGRAAHGGRGDDARGDARADRGPRGDGQRRDGQPRDAQPRDGQRRDGQRRDGQRRDGQRRDGPRGEGQRAGGPRDGAHRNAGHRDGGPRENRRDGHRDPGRDAPRGDRPQRSGGKGGPGGSGNKRHAGGPHRGGKPGGTPARQRSGGDRGPR</sequence>
<evidence type="ECO:0000256" key="10">
    <source>
        <dbReference type="PROSITE-ProRule" id="PRU00552"/>
    </source>
</evidence>
<evidence type="ECO:0000259" key="13">
    <source>
        <dbReference type="PROSITE" id="PS51194"/>
    </source>
</evidence>
<feature type="compositionally biased region" description="Basic and acidic residues" evidence="11">
    <location>
        <begin position="424"/>
        <end position="433"/>
    </location>
</feature>
<dbReference type="AlphaFoldDB" id="M2U6U4"/>
<name>M2U6U4_9SPHN</name>
<organism evidence="15 16">
    <name type="scientific">Pacificimonas flava</name>
    <dbReference type="NCBI Taxonomy" id="1234595"/>
    <lineage>
        <taxon>Bacteria</taxon>
        <taxon>Pseudomonadati</taxon>
        <taxon>Pseudomonadota</taxon>
        <taxon>Alphaproteobacteria</taxon>
        <taxon>Sphingomonadales</taxon>
        <taxon>Sphingosinicellaceae</taxon>
        <taxon>Pacificimonas</taxon>
    </lineage>
</organism>
<dbReference type="EMBL" id="AMRV01000002">
    <property type="protein sequence ID" value="EMD83737.1"/>
    <property type="molecule type" value="Genomic_DNA"/>
</dbReference>
<dbReference type="InterPro" id="IPR001650">
    <property type="entry name" value="Helicase_C-like"/>
</dbReference>
<accession>M2U6U4</accession>
<evidence type="ECO:0000259" key="14">
    <source>
        <dbReference type="PROSITE" id="PS51195"/>
    </source>
</evidence>
<feature type="compositionally biased region" description="Basic and acidic residues" evidence="11">
    <location>
        <begin position="447"/>
        <end position="506"/>
    </location>
</feature>
<feature type="compositionally biased region" description="Basic and acidic residues" evidence="11">
    <location>
        <begin position="395"/>
        <end position="405"/>
    </location>
</feature>
<dbReference type="Pfam" id="PF00270">
    <property type="entry name" value="DEAD"/>
    <property type="match status" value="1"/>
</dbReference>
<dbReference type="GO" id="GO:0005524">
    <property type="term" value="F:ATP binding"/>
    <property type="evidence" value="ECO:0007669"/>
    <property type="project" value="UniProtKB-KW"/>
</dbReference>
<dbReference type="Gene3D" id="3.40.50.300">
    <property type="entry name" value="P-loop containing nucleotide triphosphate hydrolases"/>
    <property type="match status" value="2"/>
</dbReference>
<comment type="similarity">
    <text evidence="7">Belongs to the DEAD box helicase family.</text>
</comment>
<evidence type="ECO:0000256" key="2">
    <source>
        <dbReference type="ARBA" id="ARBA00022490"/>
    </source>
</evidence>
<keyword evidence="4" id="KW-0378">Hydrolase</keyword>
<proteinExistence type="inferred from homology"/>
<dbReference type="SMART" id="SM00487">
    <property type="entry name" value="DEXDc"/>
    <property type="match status" value="1"/>
</dbReference>
<dbReference type="GO" id="GO:0009266">
    <property type="term" value="P:response to temperature stimulus"/>
    <property type="evidence" value="ECO:0007669"/>
    <property type="project" value="UniProtKB-ARBA"/>
</dbReference>
<dbReference type="CDD" id="cd18787">
    <property type="entry name" value="SF2_C_DEAD"/>
    <property type="match status" value="1"/>
</dbReference>
<dbReference type="PROSITE" id="PS51192">
    <property type="entry name" value="HELICASE_ATP_BIND_1"/>
    <property type="match status" value="1"/>
</dbReference>
<evidence type="ECO:0000259" key="12">
    <source>
        <dbReference type="PROSITE" id="PS51192"/>
    </source>
</evidence>
<feature type="region of interest" description="Disordered" evidence="11">
    <location>
        <begin position="382"/>
        <end position="591"/>
    </location>
</feature>
<feature type="domain" description="Helicase C-terminal" evidence="13">
    <location>
        <begin position="230"/>
        <end position="381"/>
    </location>
</feature>
<feature type="compositionally biased region" description="Basic residues" evidence="11">
    <location>
        <begin position="562"/>
        <end position="573"/>
    </location>
</feature>
<dbReference type="GO" id="GO:0042255">
    <property type="term" value="P:ribosome assembly"/>
    <property type="evidence" value="ECO:0007669"/>
    <property type="project" value="UniProtKB-ARBA"/>
</dbReference>
<evidence type="ECO:0000256" key="1">
    <source>
        <dbReference type="ARBA" id="ARBA00012552"/>
    </source>
</evidence>
<dbReference type="CDD" id="cd00268">
    <property type="entry name" value="DEADc"/>
    <property type="match status" value="1"/>
</dbReference>
<dbReference type="RefSeq" id="WP_008600197.1">
    <property type="nucleotide sequence ID" value="NZ_AMRV01000002.1"/>
</dbReference>
<feature type="short sequence motif" description="Q motif" evidence="10">
    <location>
        <begin position="2"/>
        <end position="30"/>
    </location>
</feature>
<dbReference type="EC" id="3.6.4.13" evidence="1"/>
<dbReference type="PATRIC" id="fig|1234595.3.peg.707"/>
<protein>
    <recommendedName>
        <fullName evidence="9">DEAD-box ATP-dependent RNA helicase RhpA</fullName>
        <ecNumber evidence="1">3.6.4.13</ecNumber>
    </recommendedName>
</protein>
<evidence type="ECO:0000256" key="8">
    <source>
        <dbReference type="ARBA" id="ARBA00047984"/>
    </source>
</evidence>
<dbReference type="PROSITE" id="PS51194">
    <property type="entry name" value="HELICASE_CTER"/>
    <property type="match status" value="1"/>
</dbReference>